<dbReference type="EMBL" id="KN837157">
    <property type="protein sequence ID" value="KIJ38870.1"/>
    <property type="molecule type" value="Genomic_DNA"/>
</dbReference>
<feature type="transmembrane region" description="Helical" evidence="1">
    <location>
        <begin position="28"/>
        <end position="44"/>
    </location>
</feature>
<protein>
    <submittedName>
        <fullName evidence="2">Uncharacterized protein</fullName>
    </submittedName>
</protein>
<gene>
    <name evidence="2" type="ORF">M422DRAFT_33110</name>
</gene>
<dbReference type="Proteomes" id="UP000054279">
    <property type="component" value="Unassembled WGS sequence"/>
</dbReference>
<keyword evidence="1" id="KW-0812">Transmembrane</keyword>
<organism evidence="2 3">
    <name type="scientific">Sphaerobolus stellatus (strain SS14)</name>
    <dbReference type="NCBI Taxonomy" id="990650"/>
    <lineage>
        <taxon>Eukaryota</taxon>
        <taxon>Fungi</taxon>
        <taxon>Dikarya</taxon>
        <taxon>Basidiomycota</taxon>
        <taxon>Agaricomycotina</taxon>
        <taxon>Agaricomycetes</taxon>
        <taxon>Phallomycetidae</taxon>
        <taxon>Geastrales</taxon>
        <taxon>Sphaerobolaceae</taxon>
        <taxon>Sphaerobolus</taxon>
    </lineage>
</organism>
<keyword evidence="1" id="KW-0472">Membrane</keyword>
<dbReference type="AlphaFoldDB" id="A0A0C9VLZ9"/>
<reference evidence="2 3" key="1">
    <citation type="submission" date="2014-06" db="EMBL/GenBank/DDBJ databases">
        <title>Evolutionary Origins and Diversification of the Mycorrhizal Mutualists.</title>
        <authorList>
            <consortium name="DOE Joint Genome Institute"/>
            <consortium name="Mycorrhizal Genomics Consortium"/>
            <person name="Kohler A."/>
            <person name="Kuo A."/>
            <person name="Nagy L.G."/>
            <person name="Floudas D."/>
            <person name="Copeland A."/>
            <person name="Barry K.W."/>
            <person name="Cichocki N."/>
            <person name="Veneault-Fourrey C."/>
            <person name="LaButti K."/>
            <person name="Lindquist E.A."/>
            <person name="Lipzen A."/>
            <person name="Lundell T."/>
            <person name="Morin E."/>
            <person name="Murat C."/>
            <person name="Riley R."/>
            <person name="Ohm R."/>
            <person name="Sun H."/>
            <person name="Tunlid A."/>
            <person name="Henrissat B."/>
            <person name="Grigoriev I.V."/>
            <person name="Hibbett D.S."/>
            <person name="Martin F."/>
        </authorList>
    </citation>
    <scope>NUCLEOTIDE SEQUENCE [LARGE SCALE GENOMIC DNA]</scope>
    <source>
        <strain evidence="2 3">SS14</strain>
    </source>
</reference>
<keyword evidence="3" id="KW-1185">Reference proteome</keyword>
<proteinExistence type="predicted"/>
<name>A0A0C9VLZ9_SPHS4</name>
<accession>A0A0C9VLZ9</accession>
<evidence type="ECO:0000313" key="2">
    <source>
        <dbReference type="EMBL" id="KIJ38870.1"/>
    </source>
</evidence>
<dbReference type="HOGENOM" id="CLU_2484792_0_0_1"/>
<keyword evidence="1" id="KW-1133">Transmembrane helix</keyword>
<evidence type="ECO:0000313" key="3">
    <source>
        <dbReference type="Proteomes" id="UP000054279"/>
    </source>
</evidence>
<feature type="transmembrane region" description="Helical" evidence="1">
    <location>
        <begin position="64"/>
        <end position="85"/>
    </location>
</feature>
<evidence type="ECO:0000256" key="1">
    <source>
        <dbReference type="SAM" id="Phobius"/>
    </source>
</evidence>
<sequence>MFSQCAIRFQQRPTPSSLSRLLRRPSPLQYLSFALLLSLTHYIFDCFVHCPIPPFRSFASFLPSLLVSVHSFPLFSFFPFLYIMIRP</sequence>